<feature type="domain" description="Pyrroline-5-carboxylate reductase dimerisation" evidence="9">
    <location>
        <begin position="171"/>
        <end position="274"/>
    </location>
</feature>
<feature type="domain" description="Pyrroline-5-carboxylate reductase catalytic N-terminal" evidence="8">
    <location>
        <begin position="7"/>
        <end position="107"/>
    </location>
</feature>
<evidence type="ECO:0000313" key="10">
    <source>
        <dbReference type="EMBL" id="MFL0194925.1"/>
    </source>
</evidence>
<protein>
    <recommendedName>
        <fullName evidence="5 6">Pyrroline-5-carboxylate reductase</fullName>
        <shortName evidence="5">P5C reductase</shortName>
        <shortName evidence="5">P5CR</shortName>
        <ecNumber evidence="5 6">1.5.1.2</ecNumber>
    </recommendedName>
    <alternativeName>
        <fullName evidence="5">PCA reductase</fullName>
    </alternativeName>
</protein>
<evidence type="ECO:0000256" key="7">
    <source>
        <dbReference type="RuleBase" id="RU003903"/>
    </source>
</evidence>
<keyword evidence="2 5" id="KW-0641">Proline biosynthesis</keyword>
<proteinExistence type="inferred from homology"/>
<name>A0ABW8SJB3_9CLOT</name>
<comment type="subcellular location">
    <subcellularLocation>
        <location evidence="5">Cytoplasm</location>
    </subcellularLocation>
</comment>
<keyword evidence="5" id="KW-0963">Cytoplasm</keyword>
<dbReference type="Pfam" id="PF03807">
    <property type="entry name" value="F420_oxidored"/>
    <property type="match status" value="1"/>
</dbReference>
<dbReference type="InterPro" id="IPR053790">
    <property type="entry name" value="P5CR-like_CS"/>
</dbReference>
<keyword evidence="3 5" id="KW-0521">NADP</keyword>
<dbReference type="PANTHER" id="PTHR11645:SF0">
    <property type="entry name" value="PYRROLINE-5-CARBOXYLATE REDUCTASE 3"/>
    <property type="match status" value="1"/>
</dbReference>
<comment type="caution">
    <text evidence="10">The sequence shown here is derived from an EMBL/GenBank/DDBJ whole genome shotgun (WGS) entry which is preliminary data.</text>
</comment>
<comment type="similarity">
    <text evidence="1 5 7">Belongs to the pyrroline-5-carboxylate reductase family.</text>
</comment>
<evidence type="ECO:0000256" key="3">
    <source>
        <dbReference type="ARBA" id="ARBA00022857"/>
    </source>
</evidence>
<dbReference type="PROSITE" id="PS00521">
    <property type="entry name" value="P5CR"/>
    <property type="match status" value="1"/>
</dbReference>
<dbReference type="Gene3D" id="1.10.3730.10">
    <property type="entry name" value="ProC C-terminal domain-like"/>
    <property type="match status" value="1"/>
</dbReference>
<dbReference type="NCBIfam" id="TIGR00112">
    <property type="entry name" value="proC"/>
    <property type="match status" value="1"/>
</dbReference>
<dbReference type="HAMAP" id="MF_01925">
    <property type="entry name" value="P5C_reductase"/>
    <property type="match status" value="1"/>
</dbReference>
<dbReference type="Pfam" id="PF14748">
    <property type="entry name" value="P5CR_dimer"/>
    <property type="match status" value="1"/>
</dbReference>
<comment type="catalytic activity">
    <reaction evidence="5 7">
        <text>L-proline + NADP(+) = (S)-1-pyrroline-5-carboxylate + NADPH + 2 H(+)</text>
        <dbReference type="Rhea" id="RHEA:14109"/>
        <dbReference type="ChEBI" id="CHEBI:15378"/>
        <dbReference type="ChEBI" id="CHEBI:17388"/>
        <dbReference type="ChEBI" id="CHEBI:57783"/>
        <dbReference type="ChEBI" id="CHEBI:58349"/>
        <dbReference type="ChEBI" id="CHEBI:60039"/>
        <dbReference type="EC" id="1.5.1.2"/>
    </reaction>
</comment>
<reference evidence="10 11" key="1">
    <citation type="submission" date="2024-11" db="EMBL/GenBank/DDBJ databases">
        <authorList>
            <person name="Heng Y.C."/>
            <person name="Lim A.C.H."/>
            <person name="Lee J.K.Y."/>
            <person name="Kittelmann S."/>
        </authorList>
    </citation>
    <scope>NUCLEOTIDE SEQUENCE [LARGE SCALE GENOMIC DNA]</scope>
    <source>
        <strain evidence="10 11">WILCCON 0269</strain>
    </source>
</reference>
<evidence type="ECO:0000259" key="9">
    <source>
        <dbReference type="Pfam" id="PF14748"/>
    </source>
</evidence>
<dbReference type="SUPFAM" id="SSF48179">
    <property type="entry name" value="6-phosphogluconate dehydrogenase C-terminal domain-like"/>
    <property type="match status" value="1"/>
</dbReference>
<dbReference type="GO" id="GO:0004735">
    <property type="term" value="F:pyrroline-5-carboxylate reductase activity"/>
    <property type="evidence" value="ECO:0007669"/>
    <property type="project" value="UniProtKB-EC"/>
</dbReference>
<dbReference type="Gene3D" id="3.40.50.720">
    <property type="entry name" value="NAD(P)-binding Rossmann-like Domain"/>
    <property type="match status" value="1"/>
</dbReference>
<dbReference type="PANTHER" id="PTHR11645">
    <property type="entry name" value="PYRROLINE-5-CARBOXYLATE REDUCTASE"/>
    <property type="match status" value="1"/>
</dbReference>
<dbReference type="InterPro" id="IPR029036">
    <property type="entry name" value="P5CR_dimer"/>
</dbReference>
<dbReference type="EMBL" id="JBJHZX010000005">
    <property type="protein sequence ID" value="MFL0194925.1"/>
    <property type="molecule type" value="Genomic_DNA"/>
</dbReference>
<evidence type="ECO:0000259" key="8">
    <source>
        <dbReference type="Pfam" id="PF03807"/>
    </source>
</evidence>
<evidence type="ECO:0000313" key="11">
    <source>
        <dbReference type="Proteomes" id="UP001623660"/>
    </source>
</evidence>
<evidence type="ECO:0000256" key="6">
    <source>
        <dbReference type="NCBIfam" id="TIGR00112"/>
    </source>
</evidence>
<accession>A0ABW8SJB3</accession>
<dbReference type="PIRSF" id="PIRSF000193">
    <property type="entry name" value="Pyrrol-5-carb_rd"/>
    <property type="match status" value="1"/>
</dbReference>
<evidence type="ECO:0000256" key="1">
    <source>
        <dbReference type="ARBA" id="ARBA00005525"/>
    </source>
</evidence>
<keyword evidence="5 7" id="KW-0028">Amino-acid biosynthesis</keyword>
<sequence length="283" mass="30471">MGKLGKKIGFIGTGQMGEGIIRGFLTAGLFEPDDIYVMDILDSRLQYLKENLKITHLSSDKDTAYSYVVDNCDIVVLSIKPQVLKDVLGYMKHCNWNEKNQVVISITGGINTSLIEEYLPKIPVVRVMPNTPMLVNVGASGVAPGKSASGEHAKLVHGMFQALGVSYLVEEKFIDSITAISGCGPAYVYMLIEAMADGGVELGLPREMAQTLAAQTVMGSAKMVLDMDEHPGRLKDKVCSPGGSTIAGVRALEQGAFRGTIMNAIEAGKVRMEEVGKKQESNK</sequence>
<dbReference type="InterPro" id="IPR028939">
    <property type="entry name" value="P5C_Rdtase_cat_N"/>
</dbReference>
<dbReference type="InterPro" id="IPR000304">
    <property type="entry name" value="Pyrroline-COOH_reductase"/>
</dbReference>
<comment type="pathway">
    <text evidence="5 7">Amino-acid biosynthesis; L-proline biosynthesis; L-proline from L-glutamate 5-semialdehyde: step 1/1.</text>
</comment>
<comment type="catalytic activity">
    <reaction evidence="5">
        <text>L-proline + NAD(+) = (S)-1-pyrroline-5-carboxylate + NADH + 2 H(+)</text>
        <dbReference type="Rhea" id="RHEA:14105"/>
        <dbReference type="ChEBI" id="CHEBI:15378"/>
        <dbReference type="ChEBI" id="CHEBI:17388"/>
        <dbReference type="ChEBI" id="CHEBI:57540"/>
        <dbReference type="ChEBI" id="CHEBI:57945"/>
        <dbReference type="ChEBI" id="CHEBI:60039"/>
        <dbReference type="EC" id="1.5.1.2"/>
    </reaction>
</comment>
<evidence type="ECO:0000256" key="4">
    <source>
        <dbReference type="ARBA" id="ARBA00023002"/>
    </source>
</evidence>
<keyword evidence="4 5" id="KW-0560">Oxidoreductase</keyword>
<gene>
    <name evidence="5 10" type="primary">proC</name>
    <name evidence="10" type="ORF">ACJDU8_04950</name>
</gene>
<evidence type="ECO:0000256" key="2">
    <source>
        <dbReference type="ARBA" id="ARBA00022650"/>
    </source>
</evidence>
<organism evidence="10 11">
    <name type="scientific">Candidatus Clostridium eludens</name>
    <dbReference type="NCBI Taxonomy" id="3381663"/>
    <lineage>
        <taxon>Bacteria</taxon>
        <taxon>Bacillati</taxon>
        <taxon>Bacillota</taxon>
        <taxon>Clostridia</taxon>
        <taxon>Eubacteriales</taxon>
        <taxon>Clostridiaceae</taxon>
        <taxon>Clostridium</taxon>
    </lineage>
</organism>
<dbReference type="Proteomes" id="UP001623660">
    <property type="component" value="Unassembled WGS sequence"/>
</dbReference>
<dbReference type="InterPro" id="IPR008927">
    <property type="entry name" value="6-PGluconate_DH-like_C_sf"/>
</dbReference>
<comment type="function">
    <text evidence="5">Catalyzes the reduction of 1-pyrroline-5-carboxylate (PCA) to L-proline.</text>
</comment>
<evidence type="ECO:0000256" key="5">
    <source>
        <dbReference type="HAMAP-Rule" id="MF_01925"/>
    </source>
</evidence>
<keyword evidence="11" id="KW-1185">Reference proteome</keyword>
<dbReference type="EC" id="1.5.1.2" evidence="5 6"/>
<dbReference type="RefSeq" id="WP_406791044.1">
    <property type="nucleotide sequence ID" value="NZ_JBJHZX010000005.1"/>
</dbReference>
<dbReference type="InterPro" id="IPR036291">
    <property type="entry name" value="NAD(P)-bd_dom_sf"/>
</dbReference>
<dbReference type="SUPFAM" id="SSF51735">
    <property type="entry name" value="NAD(P)-binding Rossmann-fold domains"/>
    <property type="match status" value="1"/>
</dbReference>